<protein>
    <submittedName>
        <fullName evidence="1">Uncharacterized protein</fullName>
    </submittedName>
</protein>
<reference evidence="1" key="2">
    <citation type="journal article" date="2015" name="Fish Shellfish Immunol.">
        <title>Early steps in the European eel (Anguilla anguilla)-Vibrio vulnificus interaction in the gills: Role of the RtxA13 toxin.</title>
        <authorList>
            <person name="Callol A."/>
            <person name="Pajuelo D."/>
            <person name="Ebbesson L."/>
            <person name="Teles M."/>
            <person name="MacKenzie S."/>
            <person name="Amaro C."/>
        </authorList>
    </citation>
    <scope>NUCLEOTIDE SEQUENCE</scope>
</reference>
<reference evidence="1" key="1">
    <citation type="submission" date="2014-11" db="EMBL/GenBank/DDBJ databases">
        <authorList>
            <person name="Amaro Gonzalez C."/>
        </authorList>
    </citation>
    <scope>NUCLEOTIDE SEQUENCE</scope>
</reference>
<evidence type="ECO:0000313" key="1">
    <source>
        <dbReference type="EMBL" id="JAI08122.1"/>
    </source>
</evidence>
<dbReference type="AlphaFoldDB" id="A0A0E9Y0A8"/>
<organism evidence="1">
    <name type="scientific">Anguilla anguilla</name>
    <name type="common">European freshwater eel</name>
    <name type="synonym">Muraena anguilla</name>
    <dbReference type="NCBI Taxonomy" id="7936"/>
    <lineage>
        <taxon>Eukaryota</taxon>
        <taxon>Metazoa</taxon>
        <taxon>Chordata</taxon>
        <taxon>Craniata</taxon>
        <taxon>Vertebrata</taxon>
        <taxon>Euteleostomi</taxon>
        <taxon>Actinopterygii</taxon>
        <taxon>Neopterygii</taxon>
        <taxon>Teleostei</taxon>
        <taxon>Anguilliformes</taxon>
        <taxon>Anguillidae</taxon>
        <taxon>Anguilla</taxon>
    </lineage>
</organism>
<accession>A0A0E9Y0A8</accession>
<dbReference type="EMBL" id="GBXM01000456">
    <property type="protein sequence ID" value="JAI08122.1"/>
    <property type="molecule type" value="Transcribed_RNA"/>
</dbReference>
<sequence length="24" mass="2586">MTTNLSRCKGSFSAFPPQVSSVQL</sequence>
<name>A0A0E9Y0A8_ANGAN</name>
<proteinExistence type="predicted"/>